<dbReference type="GO" id="GO:0006032">
    <property type="term" value="P:chitin catabolic process"/>
    <property type="evidence" value="ECO:0007669"/>
    <property type="project" value="UniProtKB-KW"/>
</dbReference>
<dbReference type="PANTHER" id="PTHR11177">
    <property type="entry name" value="CHITINASE"/>
    <property type="match status" value="1"/>
</dbReference>
<dbReference type="Gene3D" id="3.10.50.10">
    <property type="match status" value="1"/>
</dbReference>
<dbReference type="InterPro" id="IPR029070">
    <property type="entry name" value="Chitinase_insertion_sf"/>
</dbReference>
<dbReference type="SUPFAM" id="SSF54556">
    <property type="entry name" value="Chitinase insertion domain"/>
    <property type="match status" value="1"/>
</dbReference>
<keyword evidence="4 9" id="KW-0378">Hydrolase</keyword>
<dbReference type="Gene3D" id="3.20.20.80">
    <property type="entry name" value="Glycosidases"/>
    <property type="match status" value="1"/>
</dbReference>
<evidence type="ECO:0000256" key="5">
    <source>
        <dbReference type="ARBA" id="ARBA00023024"/>
    </source>
</evidence>
<dbReference type="PROSITE" id="PS01095">
    <property type="entry name" value="GH18_1"/>
    <property type="match status" value="1"/>
</dbReference>
<evidence type="ECO:0000256" key="2">
    <source>
        <dbReference type="ARBA" id="ARBA00008682"/>
    </source>
</evidence>
<evidence type="ECO:0000256" key="10">
    <source>
        <dbReference type="SAM" id="SignalP"/>
    </source>
</evidence>
<feature type="signal peptide" evidence="10">
    <location>
        <begin position="1"/>
        <end position="22"/>
    </location>
</feature>
<reference evidence="12" key="1">
    <citation type="journal article" date="2019" name="Beilstein J. Org. Chem.">
        <title>Nanangenines: drimane sesquiterpenoids as the dominant metabolite cohort of a novel Australian fungus, Aspergillus nanangensis.</title>
        <authorList>
            <person name="Lacey H.J."/>
            <person name="Gilchrist C.L.M."/>
            <person name="Crombie A."/>
            <person name="Kalaitzis J.A."/>
            <person name="Vuong D."/>
            <person name="Rutledge P.J."/>
            <person name="Turner P."/>
            <person name="Pitt J.I."/>
            <person name="Lacey E."/>
            <person name="Chooi Y.H."/>
            <person name="Piggott A.M."/>
        </authorList>
    </citation>
    <scope>NUCLEOTIDE SEQUENCE</scope>
    <source>
        <strain evidence="12">MST-FP2251</strain>
    </source>
</reference>
<evidence type="ECO:0000256" key="8">
    <source>
        <dbReference type="ARBA" id="ARBA00023326"/>
    </source>
</evidence>
<dbReference type="Proteomes" id="UP001194746">
    <property type="component" value="Unassembled WGS sequence"/>
</dbReference>
<keyword evidence="8" id="KW-0624">Polysaccharide degradation</keyword>
<name>A0AAD4CDF8_ASPNN</name>
<dbReference type="PROSITE" id="PS51910">
    <property type="entry name" value="GH18_2"/>
    <property type="match status" value="1"/>
</dbReference>
<gene>
    <name evidence="12" type="ORF">FE257_001777</name>
</gene>
<comment type="similarity">
    <text evidence="2">Belongs to the glycosyl hydrolase 18 family. Chitinase class V subfamily.</text>
</comment>
<dbReference type="InterPro" id="IPR050314">
    <property type="entry name" value="Glycosyl_Hydrlase_18"/>
</dbReference>
<organism evidence="12 13">
    <name type="scientific">Aspergillus nanangensis</name>
    <dbReference type="NCBI Taxonomy" id="2582783"/>
    <lineage>
        <taxon>Eukaryota</taxon>
        <taxon>Fungi</taxon>
        <taxon>Dikarya</taxon>
        <taxon>Ascomycota</taxon>
        <taxon>Pezizomycotina</taxon>
        <taxon>Eurotiomycetes</taxon>
        <taxon>Eurotiomycetidae</taxon>
        <taxon>Eurotiales</taxon>
        <taxon>Aspergillaceae</taxon>
        <taxon>Aspergillus</taxon>
        <taxon>Aspergillus subgen. Circumdati</taxon>
    </lineage>
</organism>
<dbReference type="GO" id="GO:0000272">
    <property type="term" value="P:polysaccharide catabolic process"/>
    <property type="evidence" value="ECO:0007669"/>
    <property type="project" value="UniProtKB-KW"/>
</dbReference>
<dbReference type="SMART" id="SM00636">
    <property type="entry name" value="Glyco_18"/>
    <property type="match status" value="1"/>
</dbReference>
<evidence type="ECO:0000259" key="11">
    <source>
        <dbReference type="PROSITE" id="PS51910"/>
    </source>
</evidence>
<dbReference type="EC" id="3.2.1.14" evidence="3"/>
<evidence type="ECO:0000256" key="7">
    <source>
        <dbReference type="ARBA" id="ARBA00023295"/>
    </source>
</evidence>
<evidence type="ECO:0000256" key="3">
    <source>
        <dbReference type="ARBA" id="ARBA00012729"/>
    </source>
</evidence>
<reference evidence="12" key="2">
    <citation type="submission" date="2020-02" db="EMBL/GenBank/DDBJ databases">
        <authorList>
            <person name="Gilchrist C.L.M."/>
            <person name="Chooi Y.-H."/>
        </authorList>
    </citation>
    <scope>NUCLEOTIDE SEQUENCE</scope>
    <source>
        <strain evidence="12">MST-FP2251</strain>
    </source>
</reference>
<keyword evidence="10" id="KW-0732">Signal</keyword>
<keyword evidence="7 9" id="KW-0326">Glycosidase</keyword>
<dbReference type="SUPFAM" id="SSF51445">
    <property type="entry name" value="(Trans)glycosidases"/>
    <property type="match status" value="1"/>
</dbReference>
<dbReference type="InterPro" id="IPR017853">
    <property type="entry name" value="GH"/>
</dbReference>
<evidence type="ECO:0000256" key="4">
    <source>
        <dbReference type="ARBA" id="ARBA00022801"/>
    </source>
</evidence>
<evidence type="ECO:0000313" key="12">
    <source>
        <dbReference type="EMBL" id="KAF9884446.1"/>
    </source>
</evidence>
<accession>A0AAD4CDF8</accession>
<comment type="catalytic activity">
    <reaction evidence="1">
        <text>Random endo-hydrolysis of N-acetyl-beta-D-glucosaminide (1-&gt;4)-beta-linkages in chitin and chitodextrins.</text>
        <dbReference type="EC" id="3.2.1.14"/>
    </reaction>
</comment>
<dbReference type="PANTHER" id="PTHR11177:SF333">
    <property type="entry name" value="CHITINASE"/>
    <property type="match status" value="1"/>
</dbReference>
<protein>
    <recommendedName>
        <fullName evidence="3">chitinase</fullName>
        <ecNumber evidence="3">3.2.1.14</ecNumber>
    </recommendedName>
</protein>
<keyword evidence="6" id="KW-0119">Carbohydrate metabolism</keyword>
<dbReference type="EMBL" id="VCAU01000122">
    <property type="protein sequence ID" value="KAF9884446.1"/>
    <property type="molecule type" value="Genomic_DNA"/>
</dbReference>
<evidence type="ECO:0000256" key="6">
    <source>
        <dbReference type="ARBA" id="ARBA00023277"/>
    </source>
</evidence>
<sequence length="470" mass="52676">MGGFEKPLLFMLIIALVGMSLFLRPNNEGVADVGPRRQRCDEYHRCESGCCSTAGFCGRGPEYCSSADRCIDCNRRERPRCKSIPRRFVGYFELWNGARPCNRFSPANIPSATYEHVNVAFLTINPETFELNPLYKQHAYAIAGLVSRKKYDPDLRVWVTISGLAAHDWAIKNVSVFSELARSEAHQKVFIKSLVSFMSTYDIDGVDVNWEHPDGSSDDYANLPRLVQNIKAALSLTNGRWGLSMTLPVSLHALHGYNVRKLAGKVDYFNLMPIDLHSQLQRGDTWNGEYLGPAVNMTQVNEAIDFLWMNHIHPDIINMGLALFGTSLVPEHPECVSPGCPAVSGAAPGHSSRKMGMLMNSEIQDLRNPEKHELSYGTLRHQHDWPAISTSSDPDAGVRIAMGEKLWIAYDDRETLKSKVDFARDACVGGVAAWAITHDTYWGDYAKILDCLLEGRRKSLQLFYCDDILI</sequence>
<comment type="caution">
    <text evidence="12">The sequence shown here is derived from an EMBL/GenBank/DDBJ whole genome shotgun (WGS) entry which is preliminary data.</text>
</comment>
<feature type="chain" id="PRO_5042268744" description="chitinase" evidence="10">
    <location>
        <begin position="23"/>
        <end position="470"/>
    </location>
</feature>
<keyword evidence="13" id="KW-1185">Reference proteome</keyword>
<dbReference type="GO" id="GO:0008843">
    <property type="term" value="F:endochitinase activity"/>
    <property type="evidence" value="ECO:0007669"/>
    <property type="project" value="UniProtKB-EC"/>
</dbReference>
<dbReference type="InterPro" id="IPR011583">
    <property type="entry name" value="Chitinase_II/V-like_cat"/>
</dbReference>
<evidence type="ECO:0000256" key="1">
    <source>
        <dbReference type="ARBA" id="ARBA00000822"/>
    </source>
</evidence>
<evidence type="ECO:0000256" key="9">
    <source>
        <dbReference type="RuleBase" id="RU000489"/>
    </source>
</evidence>
<keyword evidence="5" id="KW-0146">Chitin degradation</keyword>
<evidence type="ECO:0000313" key="13">
    <source>
        <dbReference type="Proteomes" id="UP001194746"/>
    </source>
</evidence>
<dbReference type="GO" id="GO:0008061">
    <property type="term" value="F:chitin binding"/>
    <property type="evidence" value="ECO:0007669"/>
    <property type="project" value="InterPro"/>
</dbReference>
<dbReference type="InterPro" id="IPR001579">
    <property type="entry name" value="Glyco_hydro_18_chit_AS"/>
</dbReference>
<dbReference type="AlphaFoldDB" id="A0AAD4CDF8"/>
<dbReference type="Pfam" id="PF00704">
    <property type="entry name" value="Glyco_hydro_18"/>
    <property type="match status" value="1"/>
</dbReference>
<feature type="domain" description="GH18" evidence="11">
    <location>
        <begin position="86"/>
        <end position="452"/>
    </location>
</feature>
<proteinExistence type="inferred from homology"/>
<dbReference type="InterPro" id="IPR001223">
    <property type="entry name" value="Glyco_hydro18_cat"/>
</dbReference>